<dbReference type="EMBL" id="CP096034">
    <property type="protein sequence ID" value="UPM53646.1"/>
    <property type="molecule type" value="Genomic_DNA"/>
</dbReference>
<gene>
    <name evidence="3" type="ORF">MY490_17935</name>
</gene>
<dbReference type="InterPro" id="IPR001107">
    <property type="entry name" value="Band_7"/>
</dbReference>
<reference evidence="3 4" key="1">
    <citation type="submission" date="2022-04" db="EMBL/GenBank/DDBJ databases">
        <title>Mechanism of arsenic methylation and mitigation arsenic toxicity by Bacillus sp. LH14 from an Arsenic-Contaminated Paddy Soil.</title>
        <authorList>
            <person name="Wang D."/>
        </authorList>
    </citation>
    <scope>NUCLEOTIDE SEQUENCE [LARGE SCALE GENOMIC DNA]</scope>
    <source>
        <strain evidence="3 4">LH14</strain>
    </source>
</reference>
<dbReference type="PANTHER" id="PTHR42911:SF2">
    <property type="entry name" value="PROHIBITIN FAMILY PROTEIN"/>
    <property type="match status" value="1"/>
</dbReference>
<proteinExistence type="predicted"/>
<evidence type="ECO:0000313" key="4">
    <source>
        <dbReference type="Proteomes" id="UP000830639"/>
    </source>
</evidence>
<organism evidence="3 4">
    <name type="scientific">Gottfriedia acidiceleris</name>
    <dbReference type="NCBI Taxonomy" id="371036"/>
    <lineage>
        <taxon>Bacteria</taxon>
        <taxon>Bacillati</taxon>
        <taxon>Bacillota</taxon>
        <taxon>Bacilli</taxon>
        <taxon>Bacillales</taxon>
        <taxon>Bacillaceae</taxon>
        <taxon>Gottfriedia</taxon>
    </lineage>
</organism>
<keyword evidence="1" id="KW-1133">Transmembrane helix</keyword>
<dbReference type="Pfam" id="PF01145">
    <property type="entry name" value="Band_7"/>
    <property type="match status" value="1"/>
</dbReference>
<protein>
    <submittedName>
        <fullName evidence="3">SPFH domain-containing protein</fullName>
    </submittedName>
</protein>
<keyword evidence="1" id="KW-0812">Transmembrane</keyword>
<dbReference type="Gene3D" id="3.30.479.30">
    <property type="entry name" value="Band 7 domain"/>
    <property type="match status" value="1"/>
</dbReference>
<dbReference type="SUPFAM" id="SSF117892">
    <property type="entry name" value="Band 7/SPFH domain"/>
    <property type="match status" value="1"/>
</dbReference>
<name>A0ABY4JJ58_9BACI</name>
<evidence type="ECO:0000313" key="3">
    <source>
        <dbReference type="EMBL" id="UPM53646.1"/>
    </source>
</evidence>
<dbReference type="RefSeq" id="WP_248266893.1">
    <property type="nucleotide sequence ID" value="NZ_CP096034.1"/>
</dbReference>
<dbReference type="InterPro" id="IPR036013">
    <property type="entry name" value="Band_7/SPFH_dom_sf"/>
</dbReference>
<keyword evidence="4" id="KW-1185">Reference proteome</keyword>
<dbReference type="Proteomes" id="UP000830639">
    <property type="component" value="Chromosome"/>
</dbReference>
<dbReference type="PANTHER" id="PTHR42911">
    <property type="entry name" value="MODULATOR OF FTSH PROTEASE HFLC"/>
    <property type="match status" value="1"/>
</dbReference>
<evidence type="ECO:0000259" key="2">
    <source>
        <dbReference type="Pfam" id="PF01145"/>
    </source>
</evidence>
<feature type="domain" description="Band 7" evidence="2">
    <location>
        <begin position="41"/>
        <end position="214"/>
    </location>
</feature>
<accession>A0ABY4JJ58</accession>
<feature type="transmembrane region" description="Helical" evidence="1">
    <location>
        <begin position="6"/>
        <end position="30"/>
    </location>
</feature>
<keyword evidence="1" id="KW-0472">Membrane</keyword>
<evidence type="ECO:0000256" key="1">
    <source>
        <dbReference type="SAM" id="Phobius"/>
    </source>
</evidence>
<sequence length="271" mass="29306">MNGLRSLIAGGVIIIGGIIYAIGGMSHISVGSIGIEKHMSGEITEVPQGFHWTGWGVSVQEYPTYTQSLVLSSDKHEGGSSDQEWSVGTGDQQELPVNTNLTWKISTKNVANLYQSVGGKDISYIKNNIVKPTMKNVVNKITHKYSWNDIKGSKQADITEEINIALDQELAKQGIEVGTFGFTHVGSPAGMAQSQAQLATSELNVKKALADQEKAKIENQTKILNAEADAKANRILSDSLTPGLLKKMEMDARQKWGWVTVQGGTPLVQAK</sequence>